<evidence type="ECO:0000313" key="2">
    <source>
        <dbReference type="Proteomes" id="UP001057402"/>
    </source>
</evidence>
<comment type="caution">
    <text evidence="1">The sequence shown here is derived from an EMBL/GenBank/DDBJ whole genome shotgun (WGS) entry which is preliminary data.</text>
</comment>
<dbReference type="Proteomes" id="UP001057402">
    <property type="component" value="Chromosome 2"/>
</dbReference>
<proteinExistence type="predicted"/>
<reference evidence="2" key="1">
    <citation type="journal article" date="2023" name="Front. Plant Sci.">
        <title>Chromosomal-level genome assembly of Melastoma candidum provides insights into trichome evolution.</title>
        <authorList>
            <person name="Zhong Y."/>
            <person name="Wu W."/>
            <person name="Sun C."/>
            <person name="Zou P."/>
            <person name="Liu Y."/>
            <person name="Dai S."/>
            <person name="Zhou R."/>
        </authorList>
    </citation>
    <scope>NUCLEOTIDE SEQUENCE [LARGE SCALE GENOMIC DNA]</scope>
</reference>
<organism evidence="1 2">
    <name type="scientific">Melastoma candidum</name>
    <dbReference type="NCBI Taxonomy" id="119954"/>
    <lineage>
        <taxon>Eukaryota</taxon>
        <taxon>Viridiplantae</taxon>
        <taxon>Streptophyta</taxon>
        <taxon>Embryophyta</taxon>
        <taxon>Tracheophyta</taxon>
        <taxon>Spermatophyta</taxon>
        <taxon>Magnoliopsida</taxon>
        <taxon>eudicotyledons</taxon>
        <taxon>Gunneridae</taxon>
        <taxon>Pentapetalae</taxon>
        <taxon>rosids</taxon>
        <taxon>malvids</taxon>
        <taxon>Myrtales</taxon>
        <taxon>Melastomataceae</taxon>
        <taxon>Melastomatoideae</taxon>
        <taxon>Melastomateae</taxon>
        <taxon>Melastoma</taxon>
    </lineage>
</organism>
<protein>
    <submittedName>
        <fullName evidence="1">Uncharacterized protein</fullName>
    </submittedName>
</protein>
<dbReference type="EMBL" id="CM042881">
    <property type="protein sequence ID" value="KAI4387251.1"/>
    <property type="molecule type" value="Genomic_DNA"/>
</dbReference>
<accession>A0ACB9S9P7</accession>
<name>A0ACB9S9P7_9MYRT</name>
<sequence length="163" mass="18371">MCNCEYISCNLSWRSHRSHSSSHISHEDKQPAGRSRDQKYGHRHVDHNMEGISLHVLADTMGSVGVVISTLLIKYKGRLIADPASSIFISIMIISSVFPLLRNSAEILLQRLPQTHEQEMFETLDEEVRMKGVTRGSRGDDARPCRHGTRQCFYEGQGLLPAP</sequence>
<gene>
    <name evidence="1" type="ORF">MLD38_005096</name>
</gene>
<keyword evidence="2" id="KW-1185">Reference proteome</keyword>
<evidence type="ECO:0000313" key="1">
    <source>
        <dbReference type="EMBL" id="KAI4387251.1"/>
    </source>
</evidence>